<dbReference type="Gene3D" id="2.40.440.10">
    <property type="entry name" value="L,D-transpeptidase catalytic domain-like"/>
    <property type="match status" value="1"/>
</dbReference>
<dbReference type="InterPro" id="IPR005490">
    <property type="entry name" value="LD_TPept_cat_dom"/>
</dbReference>
<dbReference type="AlphaFoldDB" id="A0A0F8PH63"/>
<evidence type="ECO:0000313" key="8">
    <source>
        <dbReference type="Proteomes" id="UP000034692"/>
    </source>
</evidence>
<feature type="domain" description="L,D-TPase catalytic" evidence="6">
    <location>
        <begin position="111"/>
        <end position="228"/>
    </location>
</feature>
<protein>
    <recommendedName>
        <fullName evidence="6">L,D-TPase catalytic domain-containing protein</fullName>
    </recommendedName>
</protein>
<dbReference type="InterPro" id="IPR038063">
    <property type="entry name" value="Transpep_catalytic_dom"/>
</dbReference>
<comment type="caution">
    <text evidence="7">The sequence shown here is derived from an EMBL/GenBank/DDBJ whole genome shotgun (WGS) entry which is preliminary data.</text>
</comment>
<evidence type="ECO:0000256" key="1">
    <source>
        <dbReference type="ARBA" id="ARBA00004752"/>
    </source>
</evidence>
<keyword evidence="2" id="KW-0808">Transferase</keyword>
<organism evidence="7 8">
    <name type="scientific">Methanosarcina mazei</name>
    <name type="common">Methanosarcina frisia</name>
    <dbReference type="NCBI Taxonomy" id="2209"/>
    <lineage>
        <taxon>Archaea</taxon>
        <taxon>Methanobacteriati</taxon>
        <taxon>Methanobacteriota</taxon>
        <taxon>Stenosarchaea group</taxon>
        <taxon>Methanomicrobia</taxon>
        <taxon>Methanosarcinales</taxon>
        <taxon>Methanosarcinaceae</taxon>
        <taxon>Methanosarcina</taxon>
    </lineage>
</organism>
<dbReference type="Pfam" id="PF03734">
    <property type="entry name" value="YkuD"/>
    <property type="match status" value="1"/>
</dbReference>
<dbReference type="Proteomes" id="UP000034692">
    <property type="component" value="Unassembled WGS sequence"/>
</dbReference>
<proteinExistence type="predicted"/>
<keyword evidence="5" id="KW-0961">Cell wall biogenesis/degradation</keyword>
<dbReference type="GO" id="GO:0008360">
    <property type="term" value="P:regulation of cell shape"/>
    <property type="evidence" value="ECO:0007669"/>
    <property type="project" value="UniProtKB-KW"/>
</dbReference>
<dbReference type="EMBL" id="JJQO01000250">
    <property type="protein sequence ID" value="KKH61988.1"/>
    <property type="molecule type" value="Genomic_DNA"/>
</dbReference>
<evidence type="ECO:0000256" key="4">
    <source>
        <dbReference type="ARBA" id="ARBA00022984"/>
    </source>
</evidence>
<name>A0A0F8PH63_METMZ</name>
<accession>A0A0F8PH63</accession>
<dbReference type="GO" id="GO:0016740">
    <property type="term" value="F:transferase activity"/>
    <property type="evidence" value="ECO:0007669"/>
    <property type="project" value="UniProtKB-KW"/>
</dbReference>
<evidence type="ECO:0000259" key="6">
    <source>
        <dbReference type="PROSITE" id="PS52029"/>
    </source>
</evidence>
<keyword evidence="3" id="KW-0133">Cell shape</keyword>
<feature type="non-terminal residue" evidence="7">
    <location>
        <position position="1"/>
    </location>
</feature>
<dbReference type="CDD" id="cd16913">
    <property type="entry name" value="YkuD_like"/>
    <property type="match status" value="1"/>
</dbReference>
<comment type="pathway">
    <text evidence="1">Cell wall biogenesis; peptidoglycan biosynthesis.</text>
</comment>
<evidence type="ECO:0000256" key="5">
    <source>
        <dbReference type="ARBA" id="ARBA00023316"/>
    </source>
</evidence>
<reference evidence="7 8" key="1">
    <citation type="journal article" date="2015" name="ISME J.">
        <title>Genomic and phenotypic differentiation among Methanosarcina mazei populations from Columbia River sediment.</title>
        <authorList>
            <person name="Youngblut N.D."/>
            <person name="Wirth J.S."/>
            <person name="Henriksen J.R."/>
            <person name="Smith M."/>
            <person name="Simon H."/>
            <person name="Metcalf W.W."/>
            <person name="Whitaker R.J."/>
        </authorList>
    </citation>
    <scope>NUCLEOTIDE SEQUENCE [LARGE SCALE GENOMIC DNA]</scope>
    <source>
        <strain evidence="7 8">1.H.A.2.7</strain>
    </source>
</reference>
<evidence type="ECO:0000256" key="2">
    <source>
        <dbReference type="ARBA" id="ARBA00022679"/>
    </source>
</evidence>
<dbReference type="SUPFAM" id="SSF141523">
    <property type="entry name" value="L,D-transpeptidase catalytic domain-like"/>
    <property type="match status" value="1"/>
</dbReference>
<dbReference type="GO" id="GO:0071555">
    <property type="term" value="P:cell wall organization"/>
    <property type="evidence" value="ECO:0007669"/>
    <property type="project" value="UniProtKB-KW"/>
</dbReference>
<dbReference type="PROSITE" id="PS52029">
    <property type="entry name" value="LD_TPASE"/>
    <property type="match status" value="1"/>
</dbReference>
<keyword evidence="4" id="KW-0573">Peptidoglycan synthesis</keyword>
<evidence type="ECO:0000256" key="3">
    <source>
        <dbReference type="ARBA" id="ARBA00022960"/>
    </source>
</evidence>
<sequence length="228" mass="26213">DDMAQSITRLENKLIDRKYGYISNYKDRNGSPPLKDGKAIDEYGIQAYQSAPAYPSLEDMSNFRYFPDGMIVFIHDEQDEYFKVETLSYEGEYWIPKKYISFDDNLDGLEKVVVIDKSNQNQGVFEKIDNKWTLISYTLATTGATEQNKFETPTGYFKVLQIRDKFYYLSDKTGELAGYAPYGTRFTAGAYIHGVPIDYIKKDGENIDPGMEEYLFTIGTTPRSHKCV</sequence>
<gene>
    <name evidence="7" type="ORF">DU75_06875</name>
</gene>
<evidence type="ECO:0000313" key="7">
    <source>
        <dbReference type="EMBL" id="KKH61988.1"/>
    </source>
</evidence>
<feature type="non-terminal residue" evidence="7">
    <location>
        <position position="228"/>
    </location>
</feature>
<dbReference type="UniPathway" id="UPA00219"/>